<dbReference type="SMART" id="SM00034">
    <property type="entry name" value="CLECT"/>
    <property type="match status" value="1"/>
</dbReference>
<keyword evidence="1" id="KW-0732">Signal</keyword>
<dbReference type="InterPro" id="IPR001304">
    <property type="entry name" value="C-type_lectin-like"/>
</dbReference>
<dbReference type="AlphaFoldDB" id="A0A9Q1BMC6"/>
<name>A0A9Q1BMC6_HOLLE</name>
<reference evidence="3" key="1">
    <citation type="submission" date="2021-10" db="EMBL/GenBank/DDBJ databases">
        <title>Tropical sea cucumber genome reveals ecological adaptation and Cuvierian tubules defense mechanism.</title>
        <authorList>
            <person name="Chen T."/>
        </authorList>
    </citation>
    <scope>NUCLEOTIDE SEQUENCE</scope>
    <source>
        <strain evidence="3">Nanhai2018</strain>
        <tissue evidence="3">Muscle</tissue>
    </source>
</reference>
<protein>
    <submittedName>
        <fullName evidence="3">Galactose-specific lectin nattectin</fullName>
    </submittedName>
</protein>
<evidence type="ECO:0000256" key="1">
    <source>
        <dbReference type="SAM" id="SignalP"/>
    </source>
</evidence>
<evidence type="ECO:0000313" key="3">
    <source>
        <dbReference type="EMBL" id="KAJ8029243.1"/>
    </source>
</evidence>
<organism evidence="3 4">
    <name type="scientific">Holothuria leucospilota</name>
    <name type="common">Black long sea cucumber</name>
    <name type="synonym">Mertensiothuria leucospilota</name>
    <dbReference type="NCBI Taxonomy" id="206669"/>
    <lineage>
        <taxon>Eukaryota</taxon>
        <taxon>Metazoa</taxon>
        <taxon>Echinodermata</taxon>
        <taxon>Eleutherozoa</taxon>
        <taxon>Echinozoa</taxon>
        <taxon>Holothuroidea</taxon>
        <taxon>Aspidochirotacea</taxon>
        <taxon>Aspidochirotida</taxon>
        <taxon>Holothuriidae</taxon>
        <taxon>Holothuria</taxon>
    </lineage>
</organism>
<evidence type="ECO:0000259" key="2">
    <source>
        <dbReference type="PROSITE" id="PS50041"/>
    </source>
</evidence>
<dbReference type="PANTHER" id="PTHR22803">
    <property type="entry name" value="MANNOSE, PHOSPHOLIPASE, LECTIN RECEPTOR RELATED"/>
    <property type="match status" value="1"/>
</dbReference>
<feature type="domain" description="C-type lectin" evidence="2">
    <location>
        <begin position="28"/>
        <end position="150"/>
    </location>
</feature>
<dbReference type="InterPro" id="IPR050111">
    <property type="entry name" value="C-type_lectin/snaclec_domain"/>
</dbReference>
<dbReference type="Pfam" id="PF00059">
    <property type="entry name" value="Lectin_C"/>
    <property type="match status" value="1"/>
</dbReference>
<evidence type="ECO:0000313" key="4">
    <source>
        <dbReference type="Proteomes" id="UP001152320"/>
    </source>
</evidence>
<dbReference type="Proteomes" id="UP001152320">
    <property type="component" value="Chromosome 14"/>
</dbReference>
<dbReference type="OrthoDB" id="418245at2759"/>
<dbReference type="InterPro" id="IPR016186">
    <property type="entry name" value="C-type_lectin-like/link_sf"/>
</dbReference>
<feature type="chain" id="PRO_5040199160" evidence="1">
    <location>
        <begin position="17"/>
        <end position="170"/>
    </location>
</feature>
<gene>
    <name evidence="3" type="ORF">HOLleu_28588</name>
</gene>
<feature type="signal peptide" evidence="1">
    <location>
        <begin position="1"/>
        <end position="16"/>
    </location>
</feature>
<dbReference type="EMBL" id="JAIZAY010000014">
    <property type="protein sequence ID" value="KAJ8029243.1"/>
    <property type="molecule type" value="Genomic_DNA"/>
</dbReference>
<proteinExistence type="predicted"/>
<dbReference type="PROSITE" id="PS50041">
    <property type="entry name" value="C_TYPE_LECTIN_2"/>
    <property type="match status" value="1"/>
</dbReference>
<sequence>MVKIVFFILAATFVVGIESGCPPFYTEYNGKCYRYRGSPALNWRDAEAQCVSEGGNLASIHSSDEQDFLHELWRTSRDENTNLDIYPFFRGVSKAPFCYIGLNDVAKTGQLTWSDGTPYDYSNFMRANPTGGNEDGVMMWDRLGLGKWNDVISKSKALVGSYICQVPQSP</sequence>
<accession>A0A9Q1BMC6</accession>
<dbReference type="Gene3D" id="3.10.100.10">
    <property type="entry name" value="Mannose-Binding Protein A, subunit A"/>
    <property type="match status" value="1"/>
</dbReference>
<dbReference type="InterPro" id="IPR016187">
    <property type="entry name" value="CTDL_fold"/>
</dbReference>
<comment type="caution">
    <text evidence="3">The sequence shown here is derived from an EMBL/GenBank/DDBJ whole genome shotgun (WGS) entry which is preliminary data.</text>
</comment>
<dbReference type="SUPFAM" id="SSF56436">
    <property type="entry name" value="C-type lectin-like"/>
    <property type="match status" value="1"/>
</dbReference>
<keyword evidence="4" id="KW-1185">Reference proteome</keyword>